<dbReference type="Proteomes" id="UP000054279">
    <property type="component" value="Unassembled WGS sequence"/>
</dbReference>
<reference evidence="2 3" key="1">
    <citation type="submission" date="2014-06" db="EMBL/GenBank/DDBJ databases">
        <title>Evolutionary Origins and Diversification of the Mycorrhizal Mutualists.</title>
        <authorList>
            <consortium name="DOE Joint Genome Institute"/>
            <consortium name="Mycorrhizal Genomics Consortium"/>
            <person name="Kohler A."/>
            <person name="Kuo A."/>
            <person name="Nagy L.G."/>
            <person name="Floudas D."/>
            <person name="Copeland A."/>
            <person name="Barry K.W."/>
            <person name="Cichocki N."/>
            <person name="Veneault-Fourrey C."/>
            <person name="LaButti K."/>
            <person name="Lindquist E.A."/>
            <person name="Lipzen A."/>
            <person name="Lundell T."/>
            <person name="Morin E."/>
            <person name="Murat C."/>
            <person name="Riley R."/>
            <person name="Ohm R."/>
            <person name="Sun H."/>
            <person name="Tunlid A."/>
            <person name="Henrissat B."/>
            <person name="Grigoriev I.V."/>
            <person name="Hibbett D.S."/>
            <person name="Martin F."/>
        </authorList>
    </citation>
    <scope>NUCLEOTIDE SEQUENCE [LARGE SCALE GENOMIC DNA]</scope>
    <source>
        <strain evidence="2 3">SS14</strain>
    </source>
</reference>
<evidence type="ECO:0000313" key="2">
    <source>
        <dbReference type="EMBL" id="KIJ41133.1"/>
    </source>
</evidence>
<dbReference type="OrthoDB" id="3243801at2759"/>
<dbReference type="EMBL" id="KN837139">
    <property type="protein sequence ID" value="KIJ41133.1"/>
    <property type="molecule type" value="Genomic_DNA"/>
</dbReference>
<evidence type="ECO:0000313" key="3">
    <source>
        <dbReference type="Proteomes" id="UP000054279"/>
    </source>
</evidence>
<feature type="region of interest" description="Disordered" evidence="1">
    <location>
        <begin position="26"/>
        <end position="91"/>
    </location>
</feature>
<dbReference type="HOGENOM" id="CLU_2428475_0_0_1"/>
<name>A0A0C9UDH8_SPHS4</name>
<sequence>MILLMVLWKRASSLRSAVEYRLRNLTSNSNEGTIRLPDEEGPPAEIFNEDEELEDHERRLVENSTSTSTARADQEEFVSKPIQKQHQNQQH</sequence>
<proteinExistence type="predicted"/>
<feature type="compositionally biased region" description="Polar residues" evidence="1">
    <location>
        <begin position="82"/>
        <end position="91"/>
    </location>
</feature>
<keyword evidence="3" id="KW-1185">Reference proteome</keyword>
<evidence type="ECO:0000256" key="1">
    <source>
        <dbReference type="SAM" id="MobiDB-lite"/>
    </source>
</evidence>
<dbReference type="AlphaFoldDB" id="A0A0C9UDH8"/>
<feature type="compositionally biased region" description="Acidic residues" evidence="1">
    <location>
        <begin position="39"/>
        <end position="54"/>
    </location>
</feature>
<accession>A0A0C9UDH8</accession>
<protein>
    <submittedName>
        <fullName evidence="2">Uncharacterized protein</fullName>
    </submittedName>
</protein>
<organism evidence="2 3">
    <name type="scientific">Sphaerobolus stellatus (strain SS14)</name>
    <dbReference type="NCBI Taxonomy" id="990650"/>
    <lineage>
        <taxon>Eukaryota</taxon>
        <taxon>Fungi</taxon>
        <taxon>Dikarya</taxon>
        <taxon>Basidiomycota</taxon>
        <taxon>Agaricomycotina</taxon>
        <taxon>Agaricomycetes</taxon>
        <taxon>Phallomycetidae</taxon>
        <taxon>Geastrales</taxon>
        <taxon>Sphaerobolaceae</taxon>
        <taxon>Sphaerobolus</taxon>
    </lineage>
</organism>
<gene>
    <name evidence="2" type="ORF">M422DRAFT_255984</name>
</gene>